<evidence type="ECO:0000313" key="1">
    <source>
        <dbReference type="EMBL" id="KAJ0210504.1"/>
    </source>
</evidence>
<accession>A0A9R1XFD8</accession>
<dbReference type="AlphaFoldDB" id="A0A9R1XFD8"/>
<organism evidence="1 2">
    <name type="scientific">Lactuca sativa</name>
    <name type="common">Garden lettuce</name>
    <dbReference type="NCBI Taxonomy" id="4236"/>
    <lineage>
        <taxon>Eukaryota</taxon>
        <taxon>Viridiplantae</taxon>
        <taxon>Streptophyta</taxon>
        <taxon>Embryophyta</taxon>
        <taxon>Tracheophyta</taxon>
        <taxon>Spermatophyta</taxon>
        <taxon>Magnoliopsida</taxon>
        <taxon>eudicotyledons</taxon>
        <taxon>Gunneridae</taxon>
        <taxon>Pentapetalae</taxon>
        <taxon>asterids</taxon>
        <taxon>campanulids</taxon>
        <taxon>Asterales</taxon>
        <taxon>Asteraceae</taxon>
        <taxon>Cichorioideae</taxon>
        <taxon>Cichorieae</taxon>
        <taxon>Lactucinae</taxon>
        <taxon>Lactuca</taxon>
    </lineage>
</organism>
<comment type="caution">
    <text evidence="1">The sequence shown here is derived from an EMBL/GenBank/DDBJ whole genome shotgun (WGS) entry which is preliminary data.</text>
</comment>
<sequence>MIAYESAMVSMYYDETSCHSLLNIETRCDDSRGVQKGTLHGFGYAFDPASFLDGTSSTITSQDGVYKHVRNEIHWEMDAKAAKMEANHQQMREEMDVKNNLMIVVFLF</sequence>
<dbReference type="Proteomes" id="UP000235145">
    <property type="component" value="Unassembled WGS sequence"/>
</dbReference>
<name>A0A9R1XFD8_LACSA</name>
<gene>
    <name evidence="1" type="ORF">LSAT_V11C400210800</name>
</gene>
<protein>
    <submittedName>
        <fullName evidence="1">Uncharacterized protein</fullName>
    </submittedName>
</protein>
<evidence type="ECO:0000313" key="2">
    <source>
        <dbReference type="Proteomes" id="UP000235145"/>
    </source>
</evidence>
<proteinExistence type="predicted"/>
<keyword evidence="2" id="KW-1185">Reference proteome</keyword>
<dbReference type="EMBL" id="NBSK02000004">
    <property type="protein sequence ID" value="KAJ0210504.1"/>
    <property type="molecule type" value="Genomic_DNA"/>
</dbReference>
<reference evidence="1 2" key="1">
    <citation type="journal article" date="2017" name="Nat. Commun.">
        <title>Genome assembly with in vitro proximity ligation data and whole-genome triplication in lettuce.</title>
        <authorList>
            <person name="Reyes-Chin-Wo S."/>
            <person name="Wang Z."/>
            <person name="Yang X."/>
            <person name="Kozik A."/>
            <person name="Arikit S."/>
            <person name="Song C."/>
            <person name="Xia L."/>
            <person name="Froenicke L."/>
            <person name="Lavelle D.O."/>
            <person name="Truco M.J."/>
            <person name="Xia R."/>
            <person name="Zhu S."/>
            <person name="Xu C."/>
            <person name="Xu H."/>
            <person name="Xu X."/>
            <person name="Cox K."/>
            <person name="Korf I."/>
            <person name="Meyers B.C."/>
            <person name="Michelmore R.W."/>
        </authorList>
    </citation>
    <scope>NUCLEOTIDE SEQUENCE [LARGE SCALE GENOMIC DNA]</scope>
    <source>
        <strain evidence="2">cv. Salinas</strain>
        <tissue evidence="1">Seedlings</tissue>
    </source>
</reference>